<keyword evidence="2" id="KW-0808">Transferase</keyword>
<evidence type="ECO:0000256" key="3">
    <source>
        <dbReference type="ARBA" id="ARBA00022777"/>
    </source>
</evidence>
<dbReference type="Proteomes" id="UP000035963">
    <property type="component" value="Unassembled WGS sequence"/>
</dbReference>
<dbReference type="Pfam" id="PF07804">
    <property type="entry name" value="HipA_C"/>
    <property type="match status" value="1"/>
</dbReference>
<accession>A0A0J1CRF5</accession>
<dbReference type="InterPro" id="IPR012893">
    <property type="entry name" value="HipA-like_C"/>
</dbReference>
<dbReference type="GO" id="GO:0005829">
    <property type="term" value="C:cytosol"/>
    <property type="evidence" value="ECO:0007669"/>
    <property type="project" value="TreeGrafter"/>
</dbReference>
<evidence type="ECO:0000259" key="4">
    <source>
        <dbReference type="Pfam" id="PF07804"/>
    </source>
</evidence>
<organism evidence="5 6">
    <name type="scientific">Caballeronia mineralivorans PML1(12)</name>
    <dbReference type="NCBI Taxonomy" id="908627"/>
    <lineage>
        <taxon>Bacteria</taxon>
        <taxon>Pseudomonadati</taxon>
        <taxon>Pseudomonadota</taxon>
        <taxon>Betaproteobacteria</taxon>
        <taxon>Burkholderiales</taxon>
        <taxon>Burkholderiaceae</taxon>
        <taxon>Caballeronia</taxon>
    </lineage>
</organism>
<dbReference type="Gene3D" id="1.10.1070.20">
    <property type="match status" value="1"/>
</dbReference>
<keyword evidence="6" id="KW-1185">Reference proteome</keyword>
<dbReference type="PATRIC" id="fig|908627.4.peg.5920"/>
<comment type="caution">
    <text evidence="5">The sequence shown here is derived from an EMBL/GenBank/DDBJ whole genome shotgun (WGS) entry which is preliminary data.</text>
</comment>
<proteinExistence type="inferred from homology"/>
<keyword evidence="3" id="KW-0418">Kinase</keyword>
<evidence type="ECO:0000313" key="5">
    <source>
        <dbReference type="EMBL" id="KLU23220.1"/>
    </source>
</evidence>
<dbReference type="RefSeq" id="WP_047895163.1">
    <property type="nucleotide sequence ID" value="NZ_AEJF01000158.1"/>
</dbReference>
<dbReference type="PANTHER" id="PTHR37419:SF8">
    <property type="entry name" value="TOXIN YJJJ"/>
    <property type="match status" value="1"/>
</dbReference>
<dbReference type="PANTHER" id="PTHR37419">
    <property type="entry name" value="SERINE/THREONINE-PROTEIN KINASE TOXIN HIPA"/>
    <property type="match status" value="1"/>
</dbReference>
<protein>
    <recommendedName>
        <fullName evidence="4">HipA-like C-terminal domain-containing protein</fullName>
    </recommendedName>
</protein>
<dbReference type="GO" id="GO:0004674">
    <property type="term" value="F:protein serine/threonine kinase activity"/>
    <property type="evidence" value="ECO:0007669"/>
    <property type="project" value="TreeGrafter"/>
</dbReference>
<evidence type="ECO:0000256" key="1">
    <source>
        <dbReference type="ARBA" id="ARBA00010164"/>
    </source>
</evidence>
<evidence type="ECO:0000256" key="2">
    <source>
        <dbReference type="ARBA" id="ARBA00022679"/>
    </source>
</evidence>
<reference evidence="5 6" key="1">
    <citation type="journal article" date="2015" name="Genome Announc.">
        <title>Draft Genome Sequence of Burkholderia sp. Strain PML1(12), an Ectomycorrhizosphere-Inhabiting Bacterium with Effective Mineral-Weathering Ability.</title>
        <authorList>
            <person name="Uroz S."/>
            <person name="Oger P."/>
        </authorList>
    </citation>
    <scope>NUCLEOTIDE SEQUENCE [LARGE SCALE GENOMIC DNA]</scope>
    <source>
        <strain evidence="6">PML1(12)</strain>
    </source>
</reference>
<gene>
    <name evidence="5" type="ORF">EOS_26530</name>
</gene>
<sequence>MDPLQFNTARRTAALEKAERRLVFNVLIGNRDDHLRNRGCIREPTGWRLSPAFDMNPSASKLEHTLSIDGKSAAPDMNAVLETAAFYRLTEGEAKQVVADIRKVVSTWRDEAARLKLSRQEIQRMEPVFARVDH</sequence>
<evidence type="ECO:0000313" key="6">
    <source>
        <dbReference type="Proteomes" id="UP000035963"/>
    </source>
</evidence>
<feature type="domain" description="HipA-like C-terminal" evidence="4">
    <location>
        <begin position="9"/>
        <end position="108"/>
    </location>
</feature>
<name>A0A0J1CRF5_9BURK</name>
<comment type="similarity">
    <text evidence="1">Belongs to the HipA Ser/Thr kinase family.</text>
</comment>
<dbReference type="AlphaFoldDB" id="A0A0J1CRF5"/>
<dbReference type="EMBL" id="AEJF01000158">
    <property type="protein sequence ID" value="KLU23220.1"/>
    <property type="molecule type" value="Genomic_DNA"/>
</dbReference>
<dbReference type="InterPro" id="IPR052028">
    <property type="entry name" value="HipA_Ser/Thr_kinase"/>
</dbReference>
<dbReference type="OrthoDB" id="9805913at2"/>